<dbReference type="Proteomes" id="UP000440578">
    <property type="component" value="Unassembled WGS sequence"/>
</dbReference>
<dbReference type="GO" id="GO:0016712">
    <property type="term" value="F:oxidoreductase activity, acting on paired donors, with incorporation or reduction of molecular oxygen, reduced flavin or flavoprotein as one donor, and incorporation of one atom of oxygen"/>
    <property type="evidence" value="ECO:0007669"/>
    <property type="project" value="TreeGrafter"/>
</dbReference>
<dbReference type="GO" id="GO:0005737">
    <property type="term" value="C:cytoplasm"/>
    <property type="evidence" value="ECO:0007669"/>
    <property type="project" value="TreeGrafter"/>
</dbReference>
<dbReference type="InterPro" id="IPR001128">
    <property type="entry name" value="Cyt_P450"/>
</dbReference>
<keyword evidence="5 6" id="KW-0349">Heme</keyword>
<evidence type="ECO:0000256" key="6">
    <source>
        <dbReference type="RuleBase" id="RU000461"/>
    </source>
</evidence>
<dbReference type="Gene3D" id="1.10.630.10">
    <property type="entry name" value="Cytochrome P450"/>
    <property type="match status" value="1"/>
</dbReference>
<evidence type="ECO:0000256" key="4">
    <source>
        <dbReference type="ARBA" id="ARBA00023033"/>
    </source>
</evidence>
<dbReference type="InterPro" id="IPR050182">
    <property type="entry name" value="Cytochrome_P450_fam2"/>
</dbReference>
<keyword evidence="6" id="KW-0560">Oxidoreductase</keyword>
<proteinExistence type="inferred from homology"/>
<sequence>MRAGPVSIPLLGSWEFIQLCWTGGRLEDLCRRLGAKYGPIVFFRIALDTPVVVIRTYDALKVLLADGSKWQHNRKFIIRTLGRLGFNRNKLETLASAECSKLVEDLVELKGQVVNIERDLTGAIANVTLKFIMNFEFESHDPRIGELKEASFHIVRLLANIQSHLDFFPWLAHFSSERSDVKTLARSLDKVSDFIKARIDEHIETLDEAHPRDFIDEYLLQTPKADHDTSIENLLVMLKDLLLGSLEPPPIALSWTILLLAKHPEVQERVRAELTELLGDHRAPTVEDERQCPYTQATIEETLRFVTLTPINRHSTTQGATSLRGYHIPAGAMVLADQHSLHHDPAVWGDPDVFRPDRFLGEDGAKLREQVRAFGFGPRVCLAEAHARSLLFAFLAGLLRRIEFRLPQKGQVATMPVYQVLSRPSETLVVPFPR</sequence>
<dbReference type="PANTHER" id="PTHR24300">
    <property type="entry name" value="CYTOCHROME P450 508A4-RELATED"/>
    <property type="match status" value="1"/>
</dbReference>
<dbReference type="SUPFAM" id="SSF48264">
    <property type="entry name" value="Cytochrome P450"/>
    <property type="match status" value="1"/>
</dbReference>
<feature type="binding site" description="axial binding residue" evidence="5">
    <location>
        <position position="381"/>
    </location>
    <ligand>
        <name>heme</name>
        <dbReference type="ChEBI" id="CHEBI:30413"/>
    </ligand>
    <ligandPart>
        <name>Fe</name>
        <dbReference type="ChEBI" id="CHEBI:18248"/>
    </ligandPart>
</feature>
<dbReference type="PRINTS" id="PR00463">
    <property type="entry name" value="EP450I"/>
</dbReference>
<dbReference type="GO" id="GO:0006805">
    <property type="term" value="P:xenobiotic metabolic process"/>
    <property type="evidence" value="ECO:0007669"/>
    <property type="project" value="TreeGrafter"/>
</dbReference>
<comment type="similarity">
    <text evidence="1 6">Belongs to the cytochrome P450 family.</text>
</comment>
<dbReference type="PANTHER" id="PTHR24300:SF375">
    <property type="entry name" value="CYTOCHROME P450 FAMILY"/>
    <property type="match status" value="1"/>
</dbReference>
<dbReference type="PRINTS" id="PR00385">
    <property type="entry name" value="P450"/>
</dbReference>
<dbReference type="PROSITE" id="PS00086">
    <property type="entry name" value="CYTOCHROME_P450"/>
    <property type="match status" value="1"/>
</dbReference>
<dbReference type="EMBL" id="VIIS01000912">
    <property type="protein sequence ID" value="KAF0303808.1"/>
    <property type="molecule type" value="Genomic_DNA"/>
</dbReference>
<keyword evidence="3 5" id="KW-0408">Iron</keyword>
<comment type="caution">
    <text evidence="7">The sequence shown here is derived from an EMBL/GenBank/DDBJ whole genome shotgun (WGS) entry which is preliminary data.</text>
</comment>
<organism evidence="7 8">
    <name type="scientific">Amphibalanus amphitrite</name>
    <name type="common">Striped barnacle</name>
    <name type="synonym">Balanus amphitrite</name>
    <dbReference type="NCBI Taxonomy" id="1232801"/>
    <lineage>
        <taxon>Eukaryota</taxon>
        <taxon>Metazoa</taxon>
        <taxon>Ecdysozoa</taxon>
        <taxon>Arthropoda</taxon>
        <taxon>Crustacea</taxon>
        <taxon>Multicrustacea</taxon>
        <taxon>Cirripedia</taxon>
        <taxon>Thoracica</taxon>
        <taxon>Thoracicalcarea</taxon>
        <taxon>Balanomorpha</taxon>
        <taxon>Balanoidea</taxon>
        <taxon>Balanidae</taxon>
        <taxon>Amphibalaninae</taxon>
        <taxon>Amphibalanus</taxon>
    </lineage>
</organism>
<dbReference type="GO" id="GO:0020037">
    <property type="term" value="F:heme binding"/>
    <property type="evidence" value="ECO:0007669"/>
    <property type="project" value="InterPro"/>
</dbReference>
<dbReference type="InterPro" id="IPR017972">
    <property type="entry name" value="Cyt_P450_CS"/>
</dbReference>
<name>A0A6A4WNV6_AMPAM</name>
<protein>
    <submittedName>
        <fullName evidence="7">Cytochrome P450 2J6</fullName>
    </submittedName>
</protein>
<keyword evidence="2 5" id="KW-0479">Metal-binding</keyword>
<dbReference type="AlphaFoldDB" id="A0A6A4WNV6"/>
<accession>A0A6A4WNV6</accession>
<dbReference type="GO" id="GO:0006082">
    <property type="term" value="P:organic acid metabolic process"/>
    <property type="evidence" value="ECO:0007669"/>
    <property type="project" value="TreeGrafter"/>
</dbReference>
<keyword evidence="4 6" id="KW-0503">Monooxygenase</keyword>
<evidence type="ECO:0000256" key="2">
    <source>
        <dbReference type="ARBA" id="ARBA00022723"/>
    </source>
</evidence>
<evidence type="ECO:0000256" key="3">
    <source>
        <dbReference type="ARBA" id="ARBA00023004"/>
    </source>
</evidence>
<dbReference type="InterPro" id="IPR036396">
    <property type="entry name" value="Cyt_P450_sf"/>
</dbReference>
<evidence type="ECO:0000256" key="1">
    <source>
        <dbReference type="ARBA" id="ARBA00010617"/>
    </source>
</evidence>
<dbReference type="Pfam" id="PF00067">
    <property type="entry name" value="p450"/>
    <property type="match status" value="1"/>
</dbReference>
<keyword evidence="8" id="KW-1185">Reference proteome</keyword>
<evidence type="ECO:0000313" key="7">
    <source>
        <dbReference type="EMBL" id="KAF0303808.1"/>
    </source>
</evidence>
<evidence type="ECO:0000313" key="8">
    <source>
        <dbReference type="Proteomes" id="UP000440578"/>
    </source>
</evidence>
<dbReference type="OrthoDB" id="1103324at2759"/>
<dbReference type="InterPro" id="IPR002401">
    <property type="entry name" value="Cyt_P450_E_grp-I"/>
</dbReference>
<dbReference type="GO" id="GO:0005506">
    <property type="term" value="F:iron ion binding"/>
    <property type="evidence" value="ECO:0007669"/>
    <property type="project" value="InterPro"/>
</dbReference>
<evidence type="ECO:0000256" key="5">
    <source>
        <dbReference type="PIRSR" id="PIRSR602401-1"/>
    </source>
</evidence>
<gene>
    <name evidence="7" type="primary">Cyp2j6_7</name>
    <name evidence="7" type="ORF">FJT64_024232</name>
</gene>
<comment type="cofactor">
    <cofactor evidence="5">
        <name>heme</name>
        <dbReference type="ChEBI" id="CHEBI:30413"/>
    </cofactor>
</comment>
<reference evidence="7 8" key="1">
    <citation type="submission" date="2019-07" db="EMBL/GenBank/DDBJ databases">
        <title>Draft genome assembly of a fouling barnacle, Amphibalanus amphitrite (Darwin, 1854): The first reference genome for Thecostraca.</title>
        <authorList>
            <person name="Kim W."/>
        </authorList>
    </citation>
    <scope>NUCLEOTIDE SEQUENCE [LARGE SCALE GENOMIC DNA]</scope>
    <source>
        <strain evidence="7">SNU_AA5</strain>
        <tissue evidence="7">Soma without cirri and trophi</tissue>
    </source>
</reference>